<organism evidence="9 10">
    <name type="scientific">Amycolatopsis saalfeldensis</name>
    <dbReference type="NCBI Taxonomy" id="394193"/>
    <lineage>
        <taxon>Bacteria</taxon>
        <taxon>Bacillati</taxon>
        <taxon>Actinomycetota</taxon>
        <taxon>Actinomycetes</taxon>
        <taxon>Pseudonocardiales</taxon>
        <taxon>Pseudonocardiaceae</taxon>
        <taxon>Amycolatopsis</taxon>
    </lineage>
</organism>
<dbReference type="GO" id="GO:0016787">
    <property type="term" value="F:hydrolase activity"/>
    <property type="evidence" value="ECO:0007669"/>
    <property type="project" value="UniProtKB-KW"/>
</dbReference>
<dbReference type="GO" id="GO:0004144">
    <property type="term" value="F:diacylglycerol O-acyltransferase activity"/>
    <property type="evidence" value="ECO:0007669"/>
    <property type="project" value="UniProtKB-EC"/>
</dbReference>
<dbReference type="InterPro" id="IPR006311">
    <property type="entry name" value="TAT_signal"/>
</dbReference>
<dbReference type="InterPro" id="IPR000801">
    <property type="entry name" value="Esterase-like"/>
</dbReference>
<evidence type="ECO:0000256" key="3">
    <source>
        <dbReference type="ARBA" id="ARBA00012820"/>
    </source>
</evidence>
<accession>A0A1H8VM35</accession>
<dbReference type="EMBL" id="FOEF01000004">
    <property type="protein sequence ID" value="SEP16380.1"/>
    <property type="molecule type" value="Genomic_DNA"/>
</dbReference>
<dbReference type="PROSITE" id="PS51318">
    <property type="entry name" value="TAT"/>
    <property type="match status" value="1"/>
</dbReference>
<keyword evidence="10" id="KW-1185">Reference proteome</keyword>
<evidence type="ECO:0000256" key="1">
    <source>
        <dbReference type="ARBA" id="ARBA00000697"/>
    </source>
</evidence>
<dbReference type="EC" id="2.3.1.122" evidence="3"/>
<dbReference type="InterPro" id="IPR029058">
    <property type="entry name" value="AB_hydrolase_fold"/>
</dbReference>
<dbReference type="OrthoDB" id="3210113at2"/>
<dbReference type="STRING" id="394193.SAMN04489732_104149"/>
<evidence type="ECO:0000256" key="7">
    <source>
        <dbReference type="ARBA" id="ARBA00032572"/>
    </source>
</evidence>
<evidence type="ECO:0000313" key="9">
    <source>
        <dbReference type="EMBL" id="SEP16380.1"/>
    </source>
</evidence>
<evidence type="ECO:0000256" key="5">
    <source>
        <dbReference type="ARBA" id="ARBA00022679"/>
    </source>
</evidence>
<evidence type="ECO:0000256" key="8">
    <source>
        <dbReference type="ARBA" id="ARBA00048109"/>
    </source>
</evidence>
<keyword evidence="9" id="KW-0378">Hydrolase</keyword>
<dbReference type="Proteomes" id="UP000198582">
    <property type="component" value="Unassembled WGS sequence"/>
</dbReference>
<evidence type="ECO:0000313" key="10">
    <source>
        <dbReference type="Proteomes" id="UP000198582"/>
    </source>
</evidence>
<dbReference type="InterPro" id="IPR050583">
    <property type="entry name" value="Mycobacterial_A85_antigen"/>
</dbReference>
<comment type="catalytic activity">
    <reaction evidence="1">
        <text>2 alpha,alpha'-trehalose 6-mycolate = alpha,alpha'-trehalose 6,6'-bismycolate + alpha,alpha-trehalose</text>
        <dbReference type="Rhea" id="RHEA:23472"/>
        <dbReference type="ChEBI" id="CHEBI:16551"/>
        <dbReference type="ChEBI" id="CHEBI:18195"/>
        <dbReference type="ChEBI" id="CHEBI:18234"/>
        <dbReference type="EC" id="2.3.1.122"/>
    </reaction>
</comment>
<keyword evidence="5" id="KW-0808">Transferase</keyword>
<dbReference type="Pfam" id="PF00756">
    <property type="entry name" value="Esterase"/>
    <property type="match status" value="1"/>
</dbReference>
<gene>
    <name evidence="9" type="ORF">SAMN04489732_104149</name>
</gene>
<protein>
    <recommendedName>
        <fullName evidence="7">Acyl-CoA:diacylglycerol acyltransferase</fullName>
        <ecNumber evidence="3">2.3.1.122</ecNumber>
        <ecNumber evidence="4">2.3.1.20</ecNumber>
    </recommendedName>
</protein>
<dbReference type="GO" id="GO:0050348">
    <property type="term" value="F:trehalose O-mycolyltransferase activity"/>
    <property type="evidence" value="ECO:0007669"/>
    <property type="project" value="UniProtKB-EC"/>
</dbReference>
<dbReference type="PANTHER" id="PTHR48098:SF1">
    <property type="entry name" value="DIACYLGLYCEROL ACYLTRANSFERASE_MYCOLYLTRANSFERASE AG85A"/>
    <property type="match status" value="1"/>
</dbReference>
<dbReference type="PROSITE" id="PS51257">
    <property type="entry name" value="PROKAR_LIPOPROTEIN"/>
    <property type="match status" value="1"/>
</dbReference>
<name>A0A1H8VM35_9PSEU</name>
<dbReference type="Gene3D" id="3.40.50.1820">
    <property type="entry name" value="alpha/beta hydrolase"/>
    <property type="match status" value="1"/>
</dbReference>
<keyword evidence="6" id="KW-0012">Acyltransferase</keyword>
<comment type="catalytic activity">
    <reaction evidence="8">
        <text>an acyl-CoA + a 1,2-diacyl-sn-glycerol = a triacyl-sn-glycerol + CoA</text>
        <dbReference type="Rhea" id="RHEA:10868"/>
        <dbReference type="ChEBI" id="CHEBI:17815"/>
        <dbReference type="ChEBI" id="CHEBI:57287"/>
        <dbReference type="ChEBI" id="CHEBI:58342"/>
        <dbReference type="ChEBI" id="CHEBI:64615"/>
        <dbReference type="EC" id="2.3.1.20"/>
    </reaction>
</comment>
<dbReference type="RefSeq" id="WP_091616647.1">
    <property type="nucleotide sequence ID" value="NZ_FOEF01000004.1"/>
</dbReference>
<proteinExistence type="inferred from homology"/>
<dbReference type="SUPFAM" id="SSF53474">
    <property type="entry name" value="alpha/beta-Hydrolases"/>
    <property type="match status" value="1"/>
</dbReference>
<evidence type="ECO:0000256" key="6">
    <source>
        <dbReference type="ARBA" id="ARBA00023315"/>
    </source>
</evidence>
<dbReference type="EC" id="2.3.1.20" evidence="4"/>
<evidence type="ECO:0000256" key="4">
    <source>
        <dbReference type="ARBA" id="ARBA00013244"/>
    </source>
</evidence>
<evidence type="ECO:0000256" key="2">
    <source>
        <dbReference type="ARBA" id="ARBA00005874"/>
    </source>
</evidence>
<comment type="similarity">
    <text evidence="2">Belongs to the mycobacterial A85 antigen family.</text>
</comment>
<sequence length="277" mass="28953">MRWGTDVSRRGVLLGGTAALVAACSGRAAPVGAPAPLSPPAGSPALTQPVTIQRRHSAARGRDVDLVLMAPEGVPASGLPVCLALHGRGANARTFLDLGVPQMLTDLVHAGARPFAVAAVDGDHYWVGNGTGDDPQRLLTDEVPGWLQASDLRPVTGVLGISMGGFGALDLARRRRDLTAVATCSAALFRTWSEAKARGVFAAEAQWQAAEPLEHLDELPPGTLGVWCGASDPFLAANRRLIDRAGPVTSSITPGAHTDSYWRGVLPDALRFVGERL</sequence>
<dbReference type="AlphaFoldDB" id="A0A1H8VM35"/>
<dbReference type="PANTHER" id="PTHR48098">
    <property type="entry name" value="ENTEROCHELIN ESTERASE-RELATED"/>
    <property type="match status" value="1"/>
</dbReference>
<reference evidence="9 10" key="1">
    <citation type="submission" date="2016-10" db="EMBL/GenBank/DDBJ databases">
        <authorList>
            <person name="de Groot N.N."/>
        </authorList>
    </citation>
    <scope>NUCLEOTIDE SEQUENCE [LARGE SCALE GENOMIC DNA]</scope>
    <source>
        <strain evidence="9 10">DSM 44993</strain>
    </source>
</reference>